<evidence type="ECO:0000256" key="4">
    <source>
        <dbReference type="HAMAP-Rule" id="MF_00270"/>
    </source>
</evidence>
<gene>
    <name evidence="4 7" type="primary">rpsR</name>
    <name evidence="7" type="ORF">KOR34_47830</name>
</gene>
<evidence type="ECO:0000256" key="6">
    <source>
        <dbReference type="SAM" id="MobiDB-lite"/>
    </source>
</evidence>
<evidence type="ECO:0000256" key="2">
    <source>
        <dbReference type="ARBA" id="ARBA00022980"/>
    </source>
</evidence>
<dbReference type="Gene3D" id="4.10.640.10">
    <property type="entry name" value="Ribosomal protein S18"/>
    <property type="match status" value="1"/>
</dbReference>
<dbReference type="EMBL" id="SIHJ01000005">
    <property type="protein sequence ID" value="TWT30225.1"/>
    <property type="molecule type" value="Genomic_DNA"/>
</dbReference>
<organism evidence="7 8">
    <name type="scientific">Posidoniimonas corsicana</name>
    <dbReference type="NCBI Taxonomy" id="1938618"/>
    <lineage>
        <taxon>Bacteria</taxon>
        <taxon>Pseudomonadati</taxon>
        <taxon>Planctomycetota</taxon>
        <taxon>Planctomycetia</taxon>
        <taxon>Pirellulales</taxon>
        <taxon>Lacipirellulaceae</taxon>
        <taxon>Posidoniimonas</taxon>
    </lineage>
</organism>
<reference evidence="7 8" key="1">
    <citation type="submission" date="2019-02" db="EMBL/GenBank/DDBJ databases">
        <title>Deep-cultivation of Planctomycetes and their phenomic and genomic characterization uncovers novel biology.</title>
        <authorList>
            <person name="Wiegand S."/>
            <person name="Jogler M."/>
            <person name="Boedeker C."/>
            <person name="Pinto D."/>
            <person name="Vollmers J."/>
            <person name="Rivas-Marin E."/>
            <person name="Kohn T."/>
            <person name="Peeters S.H."/>
            <person name="Heuer A."/>
            <person name="Rast P."/>
            <person name="Oberbeckmann S."/>
            <person name="Bunk B."/>
            <person name="Jeske O."/>
            <person name="Meyerdierks A."/>
            <person name="Storesund J.E."/>
            <person name="Kallscheuer N."/>
            <person name="Luecker S."/>
            <person name="Lage O.M."/>
            <person name="Pohl T."/>
            <person name="Merkel B.J."/>
            <person name="Hornburger P."/>
            <person name="Mueller R.-W."/>
            <person name="Bruemmer F."/>
            <person name="Labrenz M."/>
            <person name="Spormann A.M."/>
            <person name="Op Den Camp H."/>
            <person name="Overmann J."/>
            <person name="Amann R."/>
            <person name="Jetten M.S.M."/>
            <person name="Mascher T."/>
            <person name="Medema M.H."/>
            <person name="Devos D.P."/>
            <person name="Kaster A.-K."/>
            <person name="Ovreas L."/>
            <person name="Rohde M."/>
            <person name="Galperin M.Y."/>
            <person name="Jogler C."/>
        </authorList>
    </citation>
    <scope>NUCLEOTIDE SEQUENCE [LARGE SCALE GENOMIC DNA]</scope>
    <source>
        <strain evidence="7 8">KOR34</strain>
    </source>
</reference>
<comment type="caution">
    <text evidence="7">The sequence shown here is derived from an EMBL/GenBank/DDBJ whole genome shotgun (WGS) entry which is preliminary data.</text>
</comment>
<dbReference type="GO" id="GO:0022627">
    <property type="term" value="C:cytosolic small ribosomal subunit"/>
    <property type="evidence" value="ECO:0007669"/>
    <property type="project" value="TreeGrafter"/>
</dbReference>
<dbReference type="PANTHER" id="PTHR13479">
    <property type="entry name" value="30S RIBOSOMAL PROTEIN S18"/>
    <property type="match status" value="1"/>
</dbReference>
<evidence type="ECO:0000313" key="7">
    <source>
        <dbReference type="EMBL" id="TWT30225.1"/>
    </source>
</evidence>
<keyword evidence="8" id="KW-1185">Reference proteome</keyword>
<dbReference type="PRINTS" id="PR00974">
    <property type="entry name" value="RIBOSOMALS18"/>
</dbReference>
<feature type="compositionally biased region" description="Basic residues" evidence="6">
    <location>
        <begin position="1"/>
        <end position="22"/>
    </location>
</feature>
<comment type="similarity">
    <text evidence="1 4 5">Belongs to the bacterial ribosomal protein bS18 family.</text>
</comment>
<name>A0A5C5UXR4_9BACT</name>
<dbReference type="InterPro" id="IPR001648">
    <property type="entry name" value="Ribosomal_bS18"/>
</dbReference>
<protein>
    <recommendedName>
        <fullName evidence="4">Small ribosomal subunit protein bS18</fullName>
    </recommendedName>
</protein>
<keyword evidence="4" id="KW-0699">rRNA-binding</keyword>
<dbReference type="GO" id="GO:0070181">
    <property type="term" value="F:small ribosomal subunit rRNA binding"/>
    <property type="evidence" value="ECO:0007669"/>
    <property type="project" value="TreeGrafter"/>
</dbReference>
<dbReference type="PANTHER" id="PTHR13479:SF40">
    <property type="entry name" value="SMALL RIBOSOMAL SUBUNIT PROTEIN BS18M"/>
    <property type="match status" value="1"/>
</dbReference>
<dbReference type="Pfam" id="PF01084">
    <property type="entry name" value="Ribosomal_S18"/>
    <property type="match status" value="1"/>
</dbReference>
<dbReference type="SUPFAM" id="SSF46911">
    <property type="entry name" value="Ribosomal protein S18"/>
    <property type="match status" value="1"/>
</dbReference>
<evidence type="ECO:0000313" key="8">
    <source>
        <dbReference type="Proteomes" id="UP000316714"/>
    </source>
</evidence>
<evidence type="ECO:0000256" key="1">
    <source>
        <dbReference type="ARBA" id="ARBA00005589"/>
    </source>
</evidence>
<sequence length="92" mass="10443">MAFGKKRRSSGPNNKRRSKVKTPKKDPLFIDGVKPKPMYVDYKDLELLSKLTNRHGRIVSRRKSGCHAASQNAVARAIKRARFMALMPYVGD</sequence>
<accession>A0A5C5UXR4</accession>
<dbReference type="HAMAP" id="MF_00270">
    <property type="entry name" value="Ribosomal_bS18"/>
    <property type="match status" value="1"/>
</dbReference>
<keyword evidence="2 4" id="KW-0689">Ribosomal protein</keyword>
<keyword evidence="3 4" id="KW-0687">Ribonucleoprotein</keyword>
<keyword evidence="4" id="KW-0694">RNA-binding</keyword>
<evidence type="ECO:0000256" key="5">
    <source>
        <dbReference type="RuleBase" id="RU003910"/>
    </source>
</evidence>
<evidence type="ECO:0000256" key="3">
    <source>
        <dbReference type="ARBA" id="ARBA00023274"/>
    </source>
</evidence>
<feature type="region of interest" description="Disordered" evidence="6">
    <location>
        <begin position="1"/>
        <end position="28"/>
    </location>
</feature>
<dbReference type="RefSeq" id="WP_228714753.1">
    <property type="nucleotide sequence ID" value="NZ_SIHJ01000005.1"/>
</dbReference>
<dbReference type="GO" id="GO:0006412">
    <property type="term" value="P:translation"/>
    <property type="evidence" value="ECO:0007669"/>
    <property type="project" value="UniProtKB-UniRule"/>
</dbReference>
<dbReference type="AlphaFoldDB" id="A0A5C5UXR4"/>
<comment type="function">
    <text evidence="4">Binds as a heterodimer with protein bS6 to the central domain of the 16S rRNA, where it helps stabilize the platform of the 30S subunit.</text>
</comment>
<proteinExistence type="inferred from homology"/>
<dbReference type="NCBIfam" id="TIGR00165">
    <property type="entry name" value="S18"/>
    <property type="match status" value="1"/>
</dbReference>
<dbReference type="Proteomes" id="UP000316714">
    <property type="component" value="Unassembled WGS sequence"/>
</dbReference>
<dbReference type="GO" id="GO:0003735">
    <property type="term" value="F:structural constituent of ribosome"/>
    <property type="evidence" value="ECO:0007669"/>
    <property type="project" value="InterPro"/>
</dbReference>
<dbReference type="InterPro" id="IPR036870">
    <property type="entry name" value="Ribosomal_bS18_sf"/>
</dbReference>
<comment type="subunit">
    <text evidence="4">Part of the 30S ribosomal subunit. Forms a tight heterodimer with protein bS6.</text>
</comment>